<sequence length="607" mass="63447">MKLQKTFLAASLALVAASVSAQQAKPVQVTDGLVSGESIYQGPTHIGGTNQGYVQAPVYGVHATQDDQKYGAPHYANNYLPTIKDVNNSAGQWVGIDLGSNTVGSTTAGNAIKYDVFKYKGSNNETVFEFVNPTTGESSGYFVKSGNDLVAYTGKVDVKTLEKGGQIEGTTGATLNSGFENKVVNGEHVLYGYQGAKVNQTGGVDGTIVNPDGTEEKVKGNFGQTTAQATDVRYVQSGILANTGRGPQIDPSKNIYGVSARDNNNVTMMTGNGIALADLSNNGQLQTDGSVITNDKLIDSKVSGTQKSRQYDVGGKTVVEIYNNDKGNELESKFYEYSNGTLVEYKGDKPVAGTHTKTGTAEYNEGTWQTSKTHNTVTNQNVTYSESTYTTDKTVVNAGITTPGGSTTNVLSEFGGDKTKLQSQQSVSTGIIGQNEDKSNKYGLEVAKTNEKGETAKTTVTADGISTTGVINAADYQINGQSIVESIDTSVGKATAEIDKKIVEVDQRLQQFNSVASDLNNRIDDVEKTAYRGVAIALAAQQAIPNLGAGQTAVFGGAGVYKSEGAGALGIATVLPDGRTSFSGAFGVAGGGEVGGRIGVSYVFGGK</sequence>
<dbReference type="EMBL" id="CP016895">
    <property type="protein sequence ID" value="AOA57882.1"/>
    <property type="molecule type" value="Genomic_DNA"/>
</dbReference>
<feature type="domain" description="Trimeric autotransporter adhesin YadA-like C-terminal membrane anchor" evidence="9">
    <location>
        <begin position="549"/>
        <end position="604"/>
    </location>
</feature>
<dbReference type="GO" id="GO:0009986">
    <property type="term" value="C:cell surface"/>
    <property type="evidence" value="ECO:0007669"/>
    <property type="project" value="UniProtKB-SubCell"/>
</dbReference>
<evidence type="ECO:0000259" key="9">
    <source>
        <dbReference type="Pfam" id="PF03895"/>
    </source>
</evidence>
<keyword evidence="4" id="KW-0812">Transmembrane</keyword>
<dbReference type="GO" id="GO:0009279">
    <property type="term" value="C:cell outer membrane"/>
    <property type="evidence" value="ECO:0007669"/>
    <property type="project" value="UniProtKB-SubCell"/>
</dbReference>
<evidence type="ECO:0000256" key="6">
    <source>
        <dbReference type="ARBA" id="ARBA00023136"/>
    </source>
</evidence>
<dbReference type="STRING" id="1789224.BFG52_05635"/>
<protein>
    <recommendedName>
        <fullName evidence="9">Trimeric autotransporter adhesin YadA-like C-terminal membrane anchor domain-containing protein</fullName>
    </recommendedName>
</protein>
<feature type="chain" id="PRO_5008539853" description="Trimeric autotransporter adhesin YadA-like C-terminal membrane anchor domain-containing protein" evidence="8">
    <location>
        <begin position="22"/>
        <end position="607"/>
    </location>
</feature>
<dbReference type="RefSeq" id="WP_067553465.1">
    <property type="nucleotide sequence ID" value="NZ_CP016895.1"/>
</dbReference>
<proteinExistence type="predicted"/>
<dbReference type="Proteomes" id="UP000093391">
    <property type="component" value="Chromosome"/>
</dbReference>
<dbReference type="InterPro" id="IPR045584">
    <property type="entry name" value="Pilin-like"/>
</dbReference>
<evidence type="ECO:0000256" key="4">
    <source>
        <dbReference type="ARBA" id="ARBA00022692"/>
    </source>
</evidence>
<dbReference type="Pfam" id="PF03895">
    <property type="entry name" value="YadA_anchor"/>
    <property type="match status" value="1"/>
</dbReference>
<dbReference type="Gene3D" id="3.30.1300.30">
    <property type="entry name" value="GSPII I/J protein-like"/>
    <property type="match status" value="1"/>
</dbReference>
<keyword evidence="11" id="KW-1185">Reference proteome</keyword>
<dbReference type="AlphaFoldDB" id="A0A1B2LY48"/>
<gene>
    <name evidence="10" type="ORF">BFG52_05635</name>
</gene>
<keyword evidence="5 8" id="KW-0732">Signal</keyword>
<reference evidence="10 11" key="1">
    <citation type="submission" date="2016-08" db="EMBL/GenBank/DDBJ databases">
        <authorList>
            <person name="Seilhamer J.J."/>
        </authorList>
    </citation>
    <scope>NUCLEOTIDE SEQUENCE [LARGE SCALE GENOMIC DNA]</scope>
    <source>
        <strain evidence="10 11">BRTC-1</strain>
    </source>
</reference>
<evidence type="ECO:0000256" key="3">
    <source>
        <dbReference type="ARBA" id="ARBA00022452"/>
    </source>
</evidence>
<dbReference type="SUPFAM" id="SSF54523">
    <property type="entry name" value="Pili subunits"/>
    <property type="match status" value="1"/>
</dbReference>
<evidence type="ECO:0000256" key="1">
    <source>
        <dbReference type="ARBA" id="ARBA00004241"/>
    </source>
</evidence>
<evidence type="ECO:0000256" key="5">
    <source>
        <dbReference type="ARBA" id="ARBA00022729"/>
    </source>
</evidence>
<comment type="subcellular location">
    <subcellularLocation>
        <location evidence="2">Cell outer membrane</location>
    </subcellularLocation>
    <subcellularLocation>
        <location evidence="1">Cell surface</location>
    </subcellularLocation>
</comment>
<dbReference type="KEGG" id="ala:BFG52_05635"/>
<evidence type="ECO:0000313" key="10">
    <source>
        <dbReference type="EMBL" id="AOA57882.1"/>
    </source>
</evidence>
<evidence type="ECO:0000256" key="8">
    <source>
        <dbReference type="SAM" id="SignalP"/>
    </source>
</evidence>
<keyword evidence="6" id="KW-0472">Membrane</keyword>
<feature type="signal peptide" evidence="8">
    <location>
        <begin position="1"/>
        <end position="21"/>
    </location>
</feature>
<keyword evidence="7" id="KW-0998">Cell outer membrane</keyword>
<evidence type="ECO:0000256" key="2">
    <source>
        <dbReference type="ARBA" id="ARBA00004442"/>
    </source>
</evidence>
<dbReference type="InterPro" id="IPR005594">
    <property type="entry name" value="YadA_C"/>
</dbReference>
<accession>A0A1B2LY48</accession>
<organism evidence="10 11">
    <name type="scientific">Acinetobacter larvae</name>
    <dbReference type="NCBI Taxonomy" id="1789224"/>
    <lineage>
        <taxon>Bacteria</taxon>
        <taxon>Pseudomonadati</taxon>
        <taxon>Pseudomonadota</taxon>
        <taxon>Gammaproteobacteria</taxon>
        <taxon>Moraxellales</taxon>
        <taxon>Moraxellaceae</taxon>
        <taxon>Acinetobacter</taxon>
    </lineage>
</organism>
<evidence type="ECO:0000256" key="7">
    <source>
        <dbReference type="ARBA" id="ARBA00023237"/>
    </source>
</evidence>
<keyword evidence="3" id="KW-1134">Transmembrane beta strand</keyword>
<evidence type="ECO:0000313" key="11">
    <source>
        <dbReference type="Proteomes" id="UP000093391"/>
    </source>
</evidence>
<name>A0A1B2LY48_9GAMM</name>